<dbReference type="Gene3D" id="2.40.128.640">
    <property type="match status" value="1"/>
</dbReference>
<dbReference type="Proteomes" id="UP000262142">
    <property type="component" value="Unassembled WGS sequence"/>
</dbReference>
<feature type="signal peptide" evidence="1">
    <location>
        <begin position="1"/>
        <end position="25"/>
    </location>
</feature>
<dbReference type="AlphaFoldDB" id="A0A383U5M0"/>
<dbReference type="InterPro" id="IPR007298">
    <property type="entry name" value="Cu-R_lipoprotein_NlpE"/>
</dbReference>
<keyword evidence="2" id="KW-0449">Lipoprotein</keyword>
<organism evidence="2 3">
    <name type="scientific">Candidatus Ornithobacterium hominis</name>
    <dbReference type="NCBI Taxonomy" id="2497989"/>
    <lineage>
        <taxon>Bacteria</taxon>
        <taxon>Pseudomonadati</taxon>
        <taxon>Bacteroidota</taxon>
        <taxon>Flavobacteriia</taxon>
        <taxon>Flavobacteriales</taxon>
        <taxon>Weeksellaceae</taxon>
        <taxon>Ornithobacterium</taxon>
    </lineage>
</organism>
<keyword evidence="1" id="KW-0732">Signal</keyword>
<gene>
    <name evidence="2" type="ORF">SAMEA104719789_01703</name>
</gene>
<dbReference type="EMBL" id="UNSC01000009">
    <property type="protein sequence ID" value="SZD74243.1"/>
    <property type="molecule type" value="Genomic_DNA"/>
</dbReference>
<evidence type="ECO:0000313" key="3">
    <source>
        <dbReference type="Proteomes" id="UP000262142"/>
    </source>
</evidence>
<keyword evidence="3" id="KW-1185">Reference proteome</keyword>
<proteinExistence type="predicted"/>
<sequence length="164" mass="18451">MRNTFYKKMKSLRKFLLFSALAIIASCNPKREAETTAVKLDTLANGEIIDGSKTKNVLSWAGDYVGNIPSASSIGMKMKLSLSAFGKYNLEIKTLNDDPKENKIHRYHGKIKWHKDSTTLSLVGFDSLSNKFRLNENELIYLNPDGTPNSGSLAEFYRLKKVVK</sequence>
<reference evidence="2 3" key="1">
    <citation type="submission" date="2018-09" db="EMBL/GenBank/DDBJ databases">
        <authorList>
            <consortium name="Pathogen Informatics"/>
        </authorList>
    </citation>
    <scope>NUCLEOTIDE SEQUENCE [LARGE SCALE GENOMIC DNA]</scope>
    <source>
        <strain evidence="2 3">OH-22767</strain>
    </source>
</reference>
<feature type="chain" id="PRO_5016699160" evidence="1">
    <location>
        <begin position="26"/>
        <end position="164"/>
    </location>
</feature>
<dbReference type="Pfam" id="PF04170">
    <property type="entry name" value="NlpE"/>
    <property type="match status" value="1"/>
</dbReference>
<name>A0A383U5M0_9FLAO</name>
<protein>
    <submittedName>
        <fullName evidence="2">Uncharacterized lipoprotein NlpE involved in copper resistance</fullName>
    </submittedName>
</protein>
<accession>A0A383U5M0</accession>
<evidence type="ECO:0000256" key="1">
    <source>
        <dbReference type="SAM" id="SignalP"/>
    </source>
</evidence>
<dbReference type="PROSITE" id="PS51257">
    <property type="entry name" value="PROKAR_LIPOPROTEIN"/>
    <property type="match status" value="1"/>
</dbReference>
<evidence type="ECO:0000313" key="2">
    <source>
        <dbReference type="EMBL" id="SZD74243.1"/>
    </source>
</evidence>